<dbReference type="AlphaFoldDB" id="A0A0G2A753"/>
<dbReference type="InterPro" id="IPR011055">
    <property type="entry name" value="Dup_hybrid_motif"/>
</dbReference>
<dbReference type="EMBL" id="LCRN01000014">
    <property type="protein sequence ID" value="KKW36727.1"/>
    <property type="molecule type" value="Genomic_DNA"/>
</dbReference>
<dbReference type="InterPro" id="IPR050570">
    <property type="entry name" value="Cell_wall_metabolism_enzyme"/>
</dbReference>
<dbReference type="Gene3D" id="2.70.70.10">
    <property type="entry name" value="Glucose Permease (Domain IIA)"/>
    <property type="match status" value="1"/>
</dbReference>
<reference evidence="4 5" key="1">
    <citation type="journal article" date="2015" name="Nature">
        <title>rRNA introns, odd ribosomes, and small enigmatic genomes across a large radiation of phyla.</title>
        <authorList>
            <person name="Brown C.T."/>
            <person name="Hug L.A."/>
            <person name="Thomas B.C."/>
            <person name="Sharon I."/>
            <person name="Castelle C.J."/>
            <person name="Singh A."/>
            <person name="Wilkins M.J."/>
            <person name="Williams K.H."/>
            <person name="Banfield J.F."/>
        </authorList>
    </citation>
    <scope>NUCLEOTIDE SEQUENCE [LARGE SCALE GENOMIC DNA]</scope>
</reference>
<accession>A0A0G2A753</accession>
<gene>
    <name evidence="4" type="ORF">UY82_C0014G0010</name>
</gene>
<dbReference type="Gene3D" id="6.10.250.3150">
    <property type="match status" value="1"/>
</dbReference>
<evidence type="ECO:0000259" key="3">
    <source>
        <dbReference type="Pfam" id="PF01551"/>
    </source>
</evidence>
<evidence type="ECO:0000256" key="2">
    <source>
        <dbReference type="SAM" id="SignalP"/>
    </source>
</evidence>
<comment type="caution">
    <text evidence="4">The sequence shown here is derived from an EMBL/GenBank/DDBJ whole genome shotgun (WGS) entry which is preliminary data.</text>
</comment>
<evidence type="ECO:0000313" key="4">
    <source>
        <dbReference type="EMBL" id="KKW36727.1"/>
    </source>
</evidence>
<feature type="signal peptide" evidence="2">
    <location>
        <begin position="1"/>
        <end position="24"/>
    </location>
</feature>
<feature type="coiled-coil region" evidence="1">
    <location>
        <begin position="38"/>
        <end position="128"/>
    </location>
</feature>
<dbReference type="PANTHER" id="PTHR21666">
    <property type="entry name" value="PEPTIDASE-RELATED"/>
    <property type="match status" value="1"/>
</dbReference>
<keyword evidence="2" id="KW-0732">Signal</keyword>
<dbReference type="Proteomes" id="UP000033865">
    <property type="component" value="Unassembled WGS sequence"/>
</dbReference>
<keyword evidence="1" id="KW-0175">Coiled coil</keyword>
<proteinExistence type="predicted"/>
<feature type="domain" description="M23ase beta-sheet core" evidence="3">
    <location>
        <begin position="296"/>
        <end position="396"/>
    </location>
</feature>
<dbReference type="CDD" id="cd12797">
    <property type="entry name" value="M23_peptidase"/>
    <property type="match status" value="1"/>
</dbReference>
<dbReference type="PANTHER" id="PTHR21666:SF270">
    <property type="entry name" value="MUREIN HYDROLASE ACTIVATOR ENVC"/>
    <property type="match status" value="1"/>
</dbReference>
<name>A0A0G2A753_9BACT</name>
<protein>
    <submittedName>
        <fullName evidence="4">Peptidase M23B</fullName>
    </submittedName>
</protein>
<feature type="chain" id="PRO_5002541921" evidence="2">
    <location>
        <begin position="25"/>
        <end position="403"/>
    </location>
</feature>
<organism evidence="4 5">
    <name type="scientific">Candidatus Uhrbacteria bacterium GW2011_GWC2_53_7</name>
    <dbReference type="NCBI Taxonomy" id="1618986"/>
    <lineage>
        <taxon>Bacteria</taxon>
        <taxon>Candidatus Uhriibacteriota</taxon>
    </lineage>
</organism>
<dbReference type="InterPro" id="IPR016047">
    <property type="entry name" value="M23ase_b-sheet_dom"/>
</dbReference>
<sequence>MKPLALAFVLLFTTLALVRGPVFAQTEGDEIQTINRTIKEKKDALGDVNSRIGNLEKEVDRLRKRARSLETEVAIIENRTAKVELDIEATNLQLSALMDELQLLDRELDMLTRELEEQRSVLKTALKELYAADERSSLFLVFGTDSFSEFFERVRFFERVNSRLNAAIERTAELQAALQDERRGKEEKLASVQELSSDLETQQLQLTFQQNAKAVLVSQTRESQDEYQALVDELLAEQSFIQNQIVALQEDIDRRLKESDEGGEGTAVFSWPLDRNNNRLTALFHDPDYPFRNLFEHSGLDIAAPVGSEVRSPAPGYVAWTRVGRLYGNYMMVIHEGGVATLYAHLSSFSVAADEFVSRGEVIARTGGCRGCQGAGLSTGAHLHFEVRKNGIPADPLQYVIRP</sequence>
<dbReference type="GO" id="GO:0004222">
    <property type="term" value="F:metalloendopeptidase activity"/>
    <property type="evidence" value="ECO:0007669"/>
    <property type="project" value="TreeGrafter"/>
</dbReference>
<evidence type="ECO:0000313" key="5">
    <source>
        <dbReference type="Proteomes" id="UP000033865"/>
    </source>
</evidence>
<dbReference type="SUPFAM" id="SSF51261">
    <property type="entry name" value="Duplicated hybrid motif"/>
    <property type="match status" value="1"/>
</dbReference>
<evidence type="ECO:0000256" key="1">
    <source>
        <dbReference type="SAM" id="Coils"/>
    </source>
</evidence>
<dbReference type="Pfam" id="PF01551">
    <property type="entry name" value="Peptidase_M23"/>
    <property type="match status" value="1"/>
</dbReference>